<evidence type="ECO:0000256" key="3">
    <source>
        <dbReference type="ARBA" id="ARBA00022833"/>
    </source>
</evidence>
<accession>A0ABV9GWT5</accession>
<dbReference type="Gene3D" id="3.90.1590.10">
    <property type="entry name" value="glutathione-dependent formaldehyde- activating enzyme (gfa)"/>
    <property type="match status" value="1"/>
</dbReference>
<dbReference type="InterPro" id="IPR011057">
    <property type="entry name" value="Mss4-like_sf"/>
</dbReference>
<dbReference type="RefSeq" id="WP_377726222.1">
    <property type="nucleotide sequence ID" value="NZ_JBHSEW010000008.1"/>
</dbReference>
<comment type="caution">
    <text evidence="6">The sequence shown here is derived from an EMBL/GenBank/DDBJ whole genome shotgun (WGS) entry which is preliminary data.</text>
</comment>
<evidence type="ECO:0000256" key="2">
    <source>
        <dbReference type="ARBA" id="ARBA00022723"/>
    </source>
</evidence>
<organism evidence="6 7">
    <name type="scientific">Comamonas nitrativorans</name>
    <dbReference type="NCBI Taxonomy" id="108437"/>
    <lineage>
        <taxon>Bacteria</taxon>
        <taxon>Pseudomonadati</taxon>
        <taxon>Pseudomonadota</taxon>
        <taxon>Betaproteobacteria</taxon>
        <taxon>Burkholderiales</taxon>
        <taxon>Comamonadaceae</taxon>
        <taxon>Comamonas</taxon>
    </lineage>
</organism>
<dbReference type="PANTHER" id="PTHR33337">
    <property type="entry name" value="GFA DOMAIN-CONTAINING PROTEIN"/>
    <property type="match status" value="1"/>
</dbReference>
<evidence type="ECO:0000259" key="5">
    <source>
        <dbReference type="PROSITE" id="PS51891"/>
    </source>
</evidence>
<evidence type="ECO:0000256" key="1">
    <source>
        <dbReference type="ARBA" id="ARBA00005495"/>
    </source>
</evidence>
<keyword evidence="2" id="KW-0479">Metal-binding</keyword>
<dbReference type="InterPro" id="IPR006913">
    <property type="entry name" value="CENP-V/GFA"/>
</dbReference>
<dbReference type="SUPFAM" id="SSF51316">
    <property type="entry name" value="Mss4-like"/>
    <property type="match status" value="1"/>
</dbReference>
<protein>
    <submittedName>
        <fullName evidence="6">GFA family protein</fullName>
    </submittedName>
</protein>
<dbReference type="Pfam" id="PF04828">
    <property type="entry name" value="GFA"/>
    <property type="match status" value="1"/>
</dbReference>
<keyword evidence="4" id="KW-0456">Lyase</keyword>
<dbReference type="EMBL" id="JBHSEW010000008">
    <property type="protein sequence ID" value="MFC4622649.1"/>
    <property type="molecule type" value="Genomic_DNA"/>
</dbReference>
<keyword evidence="3" id="KW-0862">Zinc</keyword>
<reference evidence="7" key="1">
    <citation type="journal article" date="2019" name="Int. J. Syst. Evol. Microbiol.">
        <title>The Global Catalogue of Microorganisms (GCM) 10K type strain sequencing project: providing services to taxonomists for standard genome sequencing and annotation.</title>
        <authorList>
            <consortium name="The Broad Institute Genomics Platform"/>
            <consortium name="The Broad Institute Genome Sequencing Center for Infectious Disease"/>
            <person name="Wu L."/>
            <person name="Ma J."/>
        </authorList>
    </citation>
    <scope>NUCLEOTIDE SEQUENCE [LARGE SCALE GENOMIC DNA]</scope>
    <source>
        <strain evidence="7">JCM 11650</strain>
    </source>
</reference>
<feature type="domain" description="CENP-V/GFA" evidence="5">
    <location>
        <begin position="1"/>
        <end position="85"/>
    </location>
</feature>
<evidence type="ECO:0000313" key="6">
    <source>
        <dbReference type="EMBL" id="MFC4622649.1"/>
    </source>
</evidence>
<keyword evidence="7" id="KW-1185">Reference proteome</keyword>
<sequence length="94" mass="10360">MCQKQHGAAFATYASVPRADLEYLSGQELLTSYRSSGSVIRKFCSVCGSNIEWSGSADFPDWVSIAVALIDTRFQPKSIQNIHLDSKACWLQNG</sequence>
<proteinExistence type="inferred from homology"/>
<dbReference type="PANTHER" id="PTHR33337:SF40">
    <property type="entry name" value="CENP-V_GFA DOMAIN-CONTAINING PROTEIN-RELATED"/>
    <property type="match status" value="1"/>
</dbReference>
<name>A0ABV9GWT5_9BURK</name>
<dbReference type="PROSITE" id="PS51891">
    <property type="entry name" value="CENP_V_GFA"/>
    <property type="match status" value="1"/>
</dbReference>
<comment type="similarity">
    <text evidence="1">Belongs to the Gfa family.</text>
</comment>
<gene>
    <name evidence="6" type="ORF">ACFO3A_10530</name>
</gene>
<dbReference type="Proteomes" id="UP001595967">
    <property type="component" value="Unassembled WGS sequence"/>
</dbReference>
<evidence type="ECO:0000313" key="7">
    <source>
        <dbReference type="Proteomes" id="UP001595967"/>
    </source>
</evidence>
<evidence type="ECO:0000256" key="4">
    <source>
        <dbReference type="ARBA" id="ARBA00023239"/>
    </source>
</evidence>